<name>A0AAU7U422_9GAMM</name>
<keyword evidence="2" id="KW-0805">Transcription regulation</keyword>
<dbReference type="RefSeq" id="WP_350262783.1">
    <property type="nucleotide sequence ID" value="NZ_CP158294.1"/>
</dbReference>
<comment type="similarity">
    <text evidence="1">Belongs to the ner transcriptional regulatory family.</text>
</comment>
<dbReference type="InterPro" id="IPR038722">
    <property type="entry name" value="Ner_HTH_dom"/>
</dbReference>
<proteinExistence type="inferred from homology"/>
<feature type="domain" description="Ner winged helix-turn-helix DNA-binding" evidence="5">
    <location>
        <begin position="13"/>
        <end position="76"/>
    </location>
</feature>
<evidence type="ECO:0000256" key="2">
    <source>
        <dbReference type="ARBA" id="ARBA00023015"/>
    </source>
</evidence>
<evidence type="ECO:0000256" key="3">
    <source>
        <dbReference type="ARBA" id="ARBA00023125"/>
    </source>
</evidence>
<protein>
    <submittedName>
        <fullName evidence="6">Helix-turn-helix transcriptional regulator</fullName>
    </submittedName>
</protein>
<keyword evidence="4" id="KW-0804">Transcription</keyword>
<reference evidence="6" key="1">
    <citation type="submission" date="2024-06" db="EMBL/GenBank/DDBJ databases">
        <title>Multiomics insights into the TNT degradation mechanism by Pantoea sp. BJ2 isolated from an ammunition destruction site.</title>
        <authorList>
            <person name="Luo J."/>
        </authorList>
    </citation>
    <scope>NUCLEOTIDE SEQUENCE</scope>
    <source>
        <strain evidence="6">BJ2</strain>
        <plasmid evidence="6">plasmindB</plasmid>
    </source>
</reference>
<evidence type="ECO:0000313" key="6">
    <source>
        <dbReference type="EMBL" id="XBV47734.1"/>
    </source>
</evidence>
<keyword evidence="3" id="KW-0238">DNA-binding</keyword>
<evidence type="ECO:0000256" key="4">
    <source>
        <dbReference type="ARBA" id="ARBA00023163"/>
    </source>
</evidence>
<dbReference type="Gene3D" id="1.10.260.40">
    <property type="entry name" value="lambda repressor-like DNA-binding domains"/>
    <property type="match status" value="1"/>
</dbReference>
<geneLocation type="plasmid" evidence="6">
    <name>plasmindB</name>
</geneLocation>
<dbReference type="Pfam" id="PF13693">
    <property type="entry name" value="HTH_35"/>
    <property type="match status" value="1"/>
</dbReference>
<dbReference type="InterPro" id="IPR010982">
    <property type="entry name" value="Lambda_DNA-bd_dom_sf"/>
</dbReference>
<keyword evidence="6" id="KW-0614">Plasmid</keyword>
<dbReference type="EMBL" id="CP158294">
    <property type="protein sequence ID" value="XBV47734.1"/>
    <property type="molecule type" value="Genomic_DNA"/>
</dbReference>
<gene>
    <name evidence="6" type="ORF">AAF463_23635</name>
</gene>
<accession>A0AAU7U422</accession>
<dbReference type="SUPFAM" id="SSF47413">
    <property type="entry name" value="lambda repressor-like DNA-binding domains"/>
    <property type="match status" value="1"/>
</dbReference>
<dbReference type="AlphaFoldDB" id="A0AAU7U422"/>
<evidence type="ECO:0000259" key="5">
    <source>
        <dbReference type="Pfam" id="PF13693"/>
    </source>
</evidence>
<sequence>MHVPVAATPPPCNWHRADILCAIRKAGSSLSALSREAGLSSSSLSNVFYRPWPRAERIIADFLNKHPAEIWPERYR</sequence>
<organism evidence="6">
    <name type="scientific">Pantoea sp. BJ2</name>
    <dbReference type="NCBI Taxonomy" id="3141322"/>
    <lineage>
        <taxon>Bacteria</taxon>
        <taxon>Pseudomonadati</taxon>
        <taxon>Pseudomonadota</taxon>
        <taxon>Gammaproteobacteria</taxon>
        <taxon>Enterobacterales</taxon>
        <taxon>Erwiniaceae</taxon>
        <taxon>Pantoea</taxon>
    </lineage>
</organism>
<evidence type="ECO:0000256" key="1">
    <source>
        <dbReference type="ARBA" id="ARBA00006157"/>
    </source>
</evidence>
<dbReference type="GO" id="GO:0003677">
    <property type="term" value="F:DNA binding"/>
    <property type="evidence" value="ECO:0007669"/>
    <property type="project" value="UniProtKB-KW"/>
</dbReference>